<proteinExistence type="predicted"/>
<accession>A0ABU0TDN7</accession>
<evidence type="ECO:0000313" key="1">
    <source>
        <dbReference type="EMBL" id="MDQ1095189.1"/>
    </source>
</evidence>
<gene>
    <name evidence="1" type="ORF">QE404_000336</name>
</gene>
<dbReference type="Proteomes" id="UP001225072">
    <property type="component" value="Unassembled WGS sequence"/>
</dbReference>
<evidence type="ECO:0000313" key="2">
    <source>
        <dbReference type="Proteomes" id="UP001225072"/>
    </source>
</evidence>
<evidence type="ECO:0008006" key="3">
    <source>
        <dbReference type="Google" id="ProtNLM"/>
    </source>
</evidence>
<dbReference type="RefSeq" id="WP_307445746.1">
    <property type="nucleotide sequence ID" value="NZ_JAUTAL010000001.1"/>
</dbReference>
<reference evidence="1 2" key="1">
    <citation type="submission" date="2023-07" db="EMBL/GenBank/DDBJ databases">
        <title>Functional and genomic diversity of the sorghum phyllosphere microbiome.</title>
        <authorList>
            <person name="Shade A."/>
        </authorList>
    </citation>
    <scope>NUCLEOTIDE SEQUENCE [LARGE SCALE GENOMIC DNA]</scope>
    <source>
        <strain evidence="1 2">SORGH_AS_1064</strain>
    </source>
</reference>
<keyword evidence="2" id="KW-1185">Reference proteome</keyword>
<protein>
    <recommendedName>
        <fullName evidence="3">KilA-N DNA-binding domain-containing protein</fullName>
    </recommendedName>
</protein>
<organism evidence="1 2">
    <name type="scientific">Chryseobacterium camelliae</name>
    <dbReference type="NCBI Taxonomy" id="1265445"/>
    <lineage>
        <taxon>Bacteria</taxon>
        <taxon>Pseudomonadati</taxon>
        <taxon>Bacteroidota</taxon>
        <taxon>Flavobacteriia</taxon>
        <taxon>Flavobacteriales</taxon>
        <taxon>Weeksellaceae</taxon>
        <taxon>Chryseobacterium group</taxon>
        <taxon>Chryseobacterium</taxon>
    </lineage>
</organism>
<dbReference type="EMBL" id="JAUTAL010000001">
    <property type="protein sequence ID" value="MDQ1095189.1"/>
    <property type="molecule type" value="Genomic_DNA"/>
</dbReference>
<comment type="caution">
    <text evidence="1">The sequence shown here is derived from an EMBL/GenBank/DDBJ whole genome shotgun (WGS) entry which is preliminary data.</text>
</comment>
<name>A0ABU0TDN7_9FLAO</name>
<sequence length="80" mass="9560">MSIDKKLREQRVRHTIIDGEEYFYVEDIRNNQNFLITDLSQVIYQGATALIKAKFVHELTLFDKLMKQTLNIKQDKEKED</sequence>